<dbReference type="InterPro" id="IPR013083">
    <property type="entry name" value="Znf_RING/FYVE/PHD"/>
</dbReference>
<dbReference type="PANTHER" id="PTHR45969:SF5">
    <property type="entry name" value="E3 UBIQUITIN-PROTEIN LIGASE RHA2A"/>
    <property type="match status" value="1"/>
</dbReference>
<keyword evidence="7" id="KW-1185">Reference proteome</keyword>
<proteinExistence type="predicted"/>
<dbReference type="SMART" id="SM00184">
    <property type="entry name" value="RING"/>
    <property type="match status" value="1"/>
</dbReference>
<gene>
    <name evidence="6" type="ORF">QJS04_geneDACA017599</name>
</gene>
<keyword evidence="2 4" id="KW-0863">Zinc-finger</keyword>
<dbReference type="Proteomes" id="UP001179952">
    <property type="component" value="Unassembled WGS sequence"/>
</dbReference>
<dbReference type="SUPFAM" id="SSF57850">
    <property type="entry name" value="RING/U-box"/>
    <property type="match status" value="1"/>
</dbReference>
<reference evidence="6" key="2">
    <citation type="submission" date="2023-06" db="EMBL/GenBank/DDBJ databases">
        <authorList>
            <person name="Ma L."/>
            <person name="Liu K.-W."/>
            <person name="Li Z."/>
            <person name="Hsiao Y.-Y."/>
            <person name="Qi Y."/>
            <person name="Fu T."/>
            <person name="Tang G."/>
            <person name="Zhang D."/>
            <person name="Sun W.-H."/>
            <person name="Liu D.-K."/>
            <person name="Li Y."/>
            <person name="Chen G.-Z."/>
            <person name="Liu X.-D."/>
            <person name="Liao X.-Y."/>
            <person name="Jiang Y.-T."/>
            <person name="Yu X."/>
            <person name="Hao Y."/>
            <person name="Huang J."/>
            <person name="Zhao X.-W."/>
            <person name="Ke S."/>
            <person name="Chen Y.-Y."/>
            <person name="Wu W.-L."/>
            <person name="Hsu J.-L."/>
            <person name="Lin Y.-F."/>
            <person name="Huang M.-D."/>
            <person name="Li C.-Y."/>
            <person name="Huang L."/>
            <person name="Wang Z.-W."/>
            <person name="Zhao X."/>
            <person name="Zhong W.-Y."/>
            <person name="Peng D.-H."/>
            <person name="Ahmad S."/>
            <person name="Lan S."/>
            <person name="Zhang J.-S."/>
            <person name="Tsai W.-C."/>
            <person name="Van De Peer Y."/>
            <person name="Liu Z.-J."/>
        </authorList>
    </citation>
    <scope>NUCLEOTIDE SEQUENCE</scope>
    <source>
        <strain evidence="6">SCP</strain>
        <tissue evidence="6">Leaves</tissue>
    </source>
</reference>
<evidence type="ECO:0000256" key="2">
    <source>
        <dbReference type="ARBA" id="ARBA00022771"/>
    </source>
</evidence>
<evidence type="ECO:0000256" key="4">
    <source>
        <dbReference type="PROSITE-ProRule" id="PRU00175"/>
    </source>
</evidence>
<dbReference type="Gene3D" id="3.30.40.10">
    <property type="entry name" value="Zinc/RING finger domain, C3HC4 (zinc finger)"/>
    <property type="match status" value="1"/>
</dbReference>
<evidence type="ECO:0000259" key="5">
    <source>
        <dbReference type="PROSITE" id="PS50089"/>
    </source>
</evidence>
<feature type="domain" description="RING-type" evidence="5">
    <location>
        <begin position="66"/>
        <end position="108"/>
    </location>
</feature>
<evidence type="ECO:0000256" key="3">
    <source>
        <dbReference type="ARBA" id="ARBA00022833"/>
    </source>
</evidence>
<keyword evidence="3" id="KW-0862">Zinc</keyword>
<dbReference type="AlphaFoldDB" id="A0AAV9AYS1"/>
<comment type="caution">
    <text evidence="6">The sequence shown here is derived from an EMBL/GenBank/DDBJ whole genome shotgun (WGS) entry which is preliminary data.</text>
</comment>
<dbReference type="GO" id="GO:0016567">
    <property type="term" value="P:protein ubiquitination"/>
    <property type="evidence" value="ECO:0007669"/>
    <property type="project" value="TreeGrafter"/>
</dbReference>
<dbReference type="EMBL" id="JAUJYN010000006">
    <property type="protein sequence ID" value="KAK1269229.1"/>
    <property type="molecule type" value="Genomic_DNA"/>
</dbReference>
<name>A0AAV9AYS1_ACOGR</name>
<keyword evidence="1" id="KW-0479">Metal-binding</keyword>
<dbReference type="PANTHER" id="PTHR45969">
    <property type="entry name" value="RING ZINC FINGER PROTEIN-RELATED"/>
    <property type="match status" value="1"/>
</dbReference>
<evidence type="ECO:0000256" key="1">
    <source>
        <dbReference type="ARBA" id="ARBA00022723"/>
    </source>
</evidence>
<sequence length="132" mass="14895">MGLSNSLSEESLPILLIVIFANCYSHLLSLLRQLLNPPLPISHPTLPYRTCPRSASVFGSSTDDDCVFCLERLREGERVRWLDCRHVFHKDCIDGWFRLSNLTCPVCRSPILVAGDGGGDVAESRVHWFYAF</sequence>
<protein>
    <submittedName>
        <fullName evidence="6">E3 ubiquitin-protein ligase RHA2B</fullName>
    </submittedName>
</protein>
<dbReference type="GO" id="GO:0008270">
    <property type="term" value="F:zinc ion binding"/>
    <property type="evidence" value="ECO:0007669"/>
    <property type="project" value="UniProtKB-KW"/>
</dbReference>
<dbReference type="GO" id="GO:0061630">
    <property type="term" value="F:ubiquitin protein ligase activity"/>
    <property type="evidence" value="ECO:0007669"/>
    <property type="project" value="TreeGrafter"/>
</dbReference>
<dbReference type="Pfam" id="PF13639">
    <property type="entry name" value="zf-RING_2"/>
    <property type="match status" value="1"/>
</dbReference>
<reference evidence="6" key="1">
    <citation type="journal article" date="2023" name="Nat. Commun.">
        <title>Diploid and tetraploid genomes of Acorus and the evolution of monocots.</title>
        <authorList>
            <person name="Ma L."/>
            <person name="Liu K.W."/>
            <person name="Li Z."/>
            <person name="Hsiao Y.Y."/>
            <person name="Qi Y."/>
            <person name="Fu T."/>
            <person name="Tang G.D."/>
            <person name="Zhang D."/>
            <person name="Sun W.H."/>
            <person name="Liu D.K."/>
            <person name="Li Y."/>
            <person name="Chen G.Z."/>
            <person name="Liu X.D."/>
            <person name="Liao X.Y."/>
            <person name="Jiang Y.T."/>
            <person name="Yu X."/>
            <person name="Hao Y."/>
            <person name="Huang J."/>
            <person name="Zhao X.W."/>
            <person name="Ke S."/>
            <person name="Chen Y.Y."/>
            <person name="Wu W.L."/>
            <person name="Hsu J.L."/>
            <person name="Lin Y.F."/>
            <person name="Huang M.D."/>
            <person name="Li C.Y."/>
            <person name="Huang L."/>
            <person name="Wang Z.W."/>
            <person name="Zhao X."/>
            <person name="Zhong W.Y."/>
            <person name="Peng D.H."/>
            <person name="Ahmad S."/>
            <person name="Lan S."/>
            <person name="Zhang J.S."/>
            <person name="Tsai W.C."/>
            <person name="Van de Peer Y."/>
            <person name="Liu Z.J."/>
        </authorList>
    </citation>
    <scope>NUCLEOTIDE SEQUENCE</scope>
    <source>
        <strain evidence="6">SCP</strain>
    </source>
</reference>
<organism evidence="6 7">
    <name type="scientific">Acorus gramineus</name>
    <name type="common">Dwarf sweet flag</name>
    <dbReference type="NCBI Taxonomy" id="55184"/>
    <lineage>
        <taxon>Eukaryota</taxon>
        <taxon>Viridiplantae</taxon>
        <taxon>Streptophyta</taxon>
        <taxon>Embryophyta</taxon>
        <taxon>Tracheophyta</taxon>
        <taxon>Spermatophyta</taxon>
        <taxon>Magnoliopsida</taxon>
        <taxon>Liliopsida</taxon>
        <taxon>Acoraceae</taxon>
        <taxon>Acorus</taxon>
    </lineage>
</organism>
<accession>A0AAV9AYS1</accession>
<evidence type="ECO:0000313" key="7">
    <source>
        <dbReference type="Proteomes" id="UP001179952"/>
    </source>
</evidence>
<dbReference type="PROSITE" id="PS50089">
    <property type="entry name" value="ZF_RING_2"/>
    <property type="match status" value="1"/>
</dbReference>
<dbReference type="InterPro" id="IPR001841">
    <property type="entry name" value="Znf_RING"/>
</dbReference>
<evidence type="ECO:0000313" key="6">
    <source>
        <dbReference type="EMBL" id="KAK1269229.1"/>
    </source>
</evidence>